<dbReference type="EMBL" id="MN739021">
    <property type="protein sequence ID" value="QHT35397.1"/>
    <property type="molecule type" value="Genomic_DNA"/>
</dbReference>
<evidence type="ECO:0000313" key="1">
    <source>
        <dbReference type="EMBL" id="QHT35397.1"/>
    </source>
</evidence>
<proteinExistence type="predicted"/>
<accession>A0A6C0F1K3</accession>
<dbReference type="AlphaFoldDB" id="A0A6C0F1K3"/>
<protein>
    <submittedName>
        <fullName evidence="1">Uncharacterized protein</fullName>
    </submittedName>
</protein>
<name>A0A6C0F1K3_9ZZZZ</name>
<reference evidence="1" key="1">
    <citation type="journal article" date="2020" name="Nature">
        <title>Giant virus diversity and host interactions through global metagenomics.</title>
        <authorList>
            <person name="Schulz F."/>
            <person name="Roux S."/>
            <person name="Paez-Espino D."/>
            <person name="Jungbluth S."/>
            <person name="Walsh D.A."/>
            <person name="Denef V.J."/>
            <person name="McMahon K.D."/>
            <person name="Konstantinidis K.T."/>
            <person name="Eloe-Fadrosh E.A."/>
            <person name="Kyrpides N.C."/>
            <person name="Woyke T."/>
        </authorList>
    </citation>
    <scope>NUCLEOTIDE SEQUENCE</scope>
    <source>
        <strain evidence="1">GVMAG-M-3300009180-45</strain>
    </source>
</reference>
<organism evidence="1">
    <name type="scientific">viral metagenome</name>
    <dbReference type="NCBI Taxonomy" id="1070528"/>
    <lineage>
        <taxon>unclassified sequences</taxon>
        <taxon>metagenomes</taxon>
        <taxon>organismal metagenomes</taxon>
    </lineage>
</organism>
<sequence>MFGTNSVDWFNAPTRIRSDEYDQAAKSVGNTSTLTRQTTGMESACSDTLNPAAAMADQPGFIARGGFGQPGGGCAVDANTDLRWGIPGAWRQKGKHELWSRPFATTPDMGGGNPTAVDDETKLIHAASIRNRKEASSVMDSAIPNFYQPLIDIKQSEYSNPNNWIYDWTRGGDATRLVQTKRVDVS</sequence>